<reference evidence="2 3" key="1">
    <citation type="journal article" date="2024" name="BMC Genomics">
        <title>De novo assembly and annotation of Popillia japonica's genome with initial clues to its potential as an invasive pest.</title>
        <authorList>
            <person name="Cucini C."/>
            <person name="Boschi S."/>
            <person name="Funari R."/>
            <person name="Cardaioli E."/>
            <person name="Iannotti N."/>
            <person name="Marturano G."/>
            <person name="Paoli F."/>
            <person name="Bruttini M."/>
            <person name="Carapelli A."/>
            <person name="Frati F."/>
            <person name="Nardi F."/>
        </authorList>
    </citation>
    <scope>NUCLEOTIDE SEQUENCE [LARGE SCALE GENOMIC DNA]</scope>
    <source>
        <strain evidence="2">DMR45628</strain>
    </source>
</reference>
<dbReference type="Proteomes" id="UP001458880">
    <property type="component" value="Unassembled WGS sequence"/>
</dbReference>
<gene>
    <name evidence="2" type="ORF">QE152_g22096</name>
</gene>
<organism evidence="2 3">
    <name type="scientific">Popillia japonica</name>
    <name type="common">Japanese beetle</name>
    <dbReference type="NCBI Taxonomy" id="7064"/>
    <lineage>
        <taxon>Eukaryota</taxon>
        <taxon>Metazoa</taxon>
        <taxon>Ecdysozoa</taxon>
        <taxon>Arthropoda</taxon>
        <taxon>Hexapoda</taxon>
        <taxon>Insecta</taxon>
        <taxon>Pterygota</taxon>
        <taxon>Neoptera</taxon>
        <taxon>Endopterygota</taxon>
        <taxon>Coleoptera</taxon>
        <taxon>Polyphaga</taxon>
        <taxon>Scarabaeiformia</taxon>
        <taxon>Scarabaeidae</taxon>
        <taxon>Rutelinae</taxon>
        <taxon>Popillia</taxon>
    </lineage>
</organism>
<sequence>MESNCNEKLQPLLQSIEPLLLLLYIWGYNIFKEVKMDPTPNEDQSWLRKVVDYEKIKIGYKRCKRTPAIPQSKTSQVRLRKRKHKEPRHNGDQNWELDRVVYAGYFEILNNDTIAFDRIDLIHPNDLECLARKYTIFRLSLHPTHVNAVLRIRPTPRQRHRFNSSGRSTVTQYEAVVVFERQRKKDNAETVLIGRN</sequence>
<name>A0AAW1KLE8_POPJA</name>
<proteinExistence type="predicted"/>
<evidence type="ECO:0000256" key="1">
    <source>
        <dbReference type="SAM" id="MobiDB-lite"/>
    </source>
</evidence>
<feature type="region of interest" description="Disordered" evidence="1">
    <location>
        <begin position="71"/>
        <end position="90"/>
    </location>
</feature>
<evidence type="ECO:0000313" key="3">
    <source>
        <dbReference type="Proteomes" id="UP001458880"/>
    </source>
</evidence>
<dbReference type="EMBL" id="JASPKY010000211">
    <property type="protein sequence ID" value="KAK9720367.1"/>
    <property type="molecule type" value="Genomic_DNA"/>
</dbReference>
<protein>
    <submittedName>
        <fullName evidence="2">Uncharacterized protein</fullName>
    </submittedName>
</protein>
<dbReference type="AlphaFoldDB" id="A0AAW1KLE8"/>
<accession>A0AAW1KLE8</accession>
<evidence type="ECO:0000313" key="2">
    <source>
        <dbReference type="EMBL" id="KAK9720367.1"/>
    </source>
</evidence>
<comment type="caution">
    <text evidence="2">The sequence shown here is derived from an EMBL/GenBank/DDBJ whole genome shotgun (WGS) entry which is preliminary data.</text>
</comment>
<feature type="compositionally biased region" description="Basic residues" evidence="1">
    <location>
        <begin position="78"/>
        <end position="87"/>
    </location>
</feature>
<keyword evidence="3" id="KW-1185">Reference proteome</keyword>